<accession>A0ABV8PF61</accession>
<dbReference type="EMBL" id="JBHSBW010000013">
    <property type="protein sequence ID" value="MFC4212657.1"/>
    <property type="molecule type" value="Genomic_DNA"/>
</dbReference>
<comment type="caution">
    <text evidence="1">The sequence shown here is derived from an EMBL/GenBank/DDBJ whole genome shotgun (WGS) entry which is preliminary data.</text>
</comment>
<evidence type="ECO:0000313" key="2">
    <source>
        <dbReference type="Proteomes" id="UP001595789"/>
    </source>
</evidence>
<gene>
    <name evidence="1" type="ORF">ACFOWA_15785</name>
</gene>
<dbReference type="Proteomes" id="UP001595789">
    <property type="component" value="Unassembled WGS sequence"/>
</dbReference>
<reference evidence="2" key="1">
    <citation type="journal article" date="2019" name="Int. J. Syst. Evol. Microbiol.">
        <title>The Global Catalogue of Microorganisms (GCM) 10K type strain sequencing project: providing services to taxonomists for standard genome sequencing and annotation.</title>
        <authorList>
            <consortium name="The Broad Institute Genomics Platform"/>
            <consortium name="The Broad Institute Genome Sequencing Center for Infectious Disease"/>
            <person name="Wu L."/>
            <person name="Ma J."/>
        </authorList>
    </citation>
    <scope>NUCLEOTIDE SEQUENCE [LARGE SCALE GENOMIC DNA]</scope>
    <source>
        <strain evidence="2">CCM 8691</strain>
    </source>
</reference>
<proteinExistence type="predicted"/>
<name>A0ABV8PF61_9SPHI</name>
<sequence>MSEVAQKIVSYAYKYYLNAILSKLIFKLKRAPQEYRLNPNSILKNLWEEICIQRQTDKWDGFNLVEDYLEAQISIILDNQPEHIKLILSFSDEDDKLSFNEEFVIGNILGALYNLADNYSSKSICRYLY</sequence>
<evidence type="ECO:0000313" key="1">
    <source>
        <dbReference type="EMBL" id="MFC4212657.1"/>
    </source>
</evidence>
<keyword evidence="2" id="KW-1185">Reference proteome</keyword>
<organism evidence="1 2">
    <name type="scientific">Pedobacter lithocola</name>
    <dbReference type="NCBI Taxonomy" id="1908239"/>
    <lineage>
        <taxon>Bacteria</taxon>
        <taxon>Pseudomonadati</taxon>
        <taxon>Bacteroidota</taxon>
        <taxon>Sphingobacteriia</taxon>
        <taxon>Sphingobacteriales</taxon>
        <taxon>Sphingobacteriaceae</taxon>
        <taxon>Pedobacter</taxon>
    </lineage>
</organism>
<dbReference type="RefSeq" id="WP_378986804.1">
    <property type="nucleotide sequence ID" value="NZ_JBHSBW010000013.1"/>
</dbReference>
<protein>
    <submittedName>
        <fullName evidence="1">Uncharacterized protein</fullName>
    </submittedName>
</protein>